<dbReference type="InterPro" id="IPR029058">
    <property type="entry name" value="AB_hydrolase_fold"/>
</dbReference>
<evidence type="ECO:0000313" key="2">
    <source>
        <dbReference type="Proteomes" id="UP000481947"/>
    </source>
</evidence>
<dbReference type="Pfam" id="PF05728">
    <property type="entry name" value="UPF0227"/>
    <property type="match status" value="1"/>
</dbReference>
<dbReference type="PANTHER" id="PTHR35602">
    <property type="entry name" value="ESTERASE YQIA-RELATED"/>
    <property type="match status" value="1"/>
</dbReference>
<name>A0A7C9J719_9BURK</name>
<gene>
    <name evidence="1" type="ORF">F5985_04810</name>
</gene>
<reference evidence="1 2" key="1">
    <citation type="submission" date="2019-09" db="EMBL/GenBank/DDBJ databases">
        <title>Identification of Malikia spinosa a prominent benzene-, toluene-, and ethylbenzene-degrading bacterium: enrichment, isolation and whole genome sequencing.</title>
        <authorList>
            <person name="Tancsics A."/>
            <person name="Revesz F."/>
            <person name="Kriszt B."/>
        </authorList>
    </citation>
    <scope>NUCLEOTIDE SEQUENCE [LARGE SCALE GENOMIC DNA]</scope>
    <source>
        <strain evidence="1 2">AB6</strain>
    </source>
</reference>
<protein>
    <submittedName>
        <fullName evidence="1">Esterase</fullName>
    </submittedName>
</protein>
<dbReference type="PANTHER" id="PTHR35602:SF3">
    <property type="entry name" value="ESTERASE YQIA"/>
    <property type="match status" value="1"/>
</dbReference>
<sequence length="196" mass="21636">MKTTHLLYLHGFRSSPQSAKARLMAERVRHDHPATVWCCPQLPPSPAAAMELIRALTADWPRETMAVLGSSLGGCYAARLAVETGCARAVLLNPAVQPARDLAQYIGEQGSWQDPTERFYFRPDYVEQLRAIETGTLPHPAQCLAIIAKGDEVLDWREMVARHPGVQLRLVEGGDHGLSDFESAHLDAVIDFLQLA</sequence>
<dbReference type="InterPro" id="IPR008886">
    <property type="entry name" value="UPF0227/Esterase_YqiA"/>
</dbReference>
<dbReference type="RefSeq" id="WP_161124514.1">
    <property type="nucleotide sequence ID" value="NZ_VYSB01000003.1"/>
</dbReference>
<proteinExistence type="predicted"/>
<dbReference type="AlphaFoldDB" id="A0A7C9J719"/>
<dbReference type="Proteomes" id="UP000481947">
    <property type="component" value="Unassembled WGS sequence"/>
</dbReference>
<evidence type="ECO:0000313" key="1">
    <source>
        <dbReference type="EMBL" id="MYZ51470.1"/>
    </source>
</evidence>
<dbReference type="EMBL" id="VYSB01000003">
    <property type="protein sequence ID" value="MYZ51470.1"/>
    <property type="molecule type" value="Genomic_DNA"/>
</dbReference>
<comment type="caution">
    <text evidence="1">The sequence shown here is derived from an EMBL/GenBank/DDBJ whole genome shotgun (WGS) entry which is preliminary data.</text>
</comment>
<dbReference type="SUPFAM" id="SSF53474">
    <property type="entry name" value="alpha/beta-Hydrolases"/>
    <property type="match status" value="1"/>
</dbReference>
<dbReference type="Gene3D" id="3.40.50.1820">
    <property type="entry name" value="alpha/beta hydrolase"/>
    <property type="match status" value="1"/>
</dbReference>
<organism evidence="1 2">
    <name type="scientific">Malikia spinosa</name>
    <dbReference type="NCBI Taxonomy" id="86180"/>
    <lineage>
        <taxon>Bacteria</taxon>
        <taxon>Pseudomonadati</taxon>
        <taxon>Pseudomonadota</taxon>
        <taxon>Betaproteobacteria</taxon>
        <taxon>Burkholderiales</taxon>
        <taxon>Comamonadaceae</taxon>
        <taxon>Malikia</taxon>
    </lineage>
</organism>
<accession>A0A7C9J719</accession>